<proteinExistence type="inferred from homology"/>
<evidence type="ECO:0000256" key="6">
    <source>
        <dbReference type="SAM" id="Phobius"/>
    </source>
</evidence>
<dbReference type="Pfam" id="PF04505">
    <property type="entry name" value="CD225"/>
    <property type="match status" value="1"/>
</dbReference>
<accession>A0A1X7VD53</accession>
<comment type="similarity">
    <text evidence="2">Belongs to the CD225/Dispanin family.</text>
</comment>
<dbReference type="OrthoDB" id="5989802at2759"/>
<dbReference type="InterPro" id="IPR051423">
    <property type="entry name" value="CD225/Dispanin"/>
</dbReference>
<dbReference type="InterPro" id="IPR007593">
    <property type="entry name" value="CD225/Dispanin_fam"/>
</dbReference>
<evidence type="ECO:0000256" key="1">
    <source>
        <dbReference type="ARBA" id="ARBA00004370"/>
    </source>
</evidence>
<evidence type="ECO:0000256" key="5">
    <source>
        <dbReference type="ARBA" id="ARBA00023136"/>
    </source>
</evidence>
<feature type="transmembrane region" description="Helical" evidence="6">
    <location>
        <begin position="86"/>
        <end position="114"/>
    </location>
</feature>
<name>A0A1X7VD53_AMPQE</name>
<evidence type="ECO:0000313" key="7">
    <source>
        <dbReference type="EnsemblMetazoa" id="Aqu2.1.37923_001"/>
    </source>
</evidence>
<dbReference type="EnsemblMetazoa" id="XM_003384701.3">
    <property type="protein sequence ID" value="XP_003384749.1"/>
    <property type="gene ID" value="LOC100634140"/>
</dbReference>
<evidence type="ECO:0000256" key="2">
    <source>
        <dbReference type="ARBA" id="ARBA00006843"/>
    </source>
</evidence>
<organism evidence="7">
    <name type="scientific">Amphimedon queenslandica</name>
    <name type="common">Sponge</name>
    <dbReference type="NCBI Taxonomy" id="400682"/>
    <lineage>
        <taxon>Eukaryota</taxon>
        <taxon>Metazoa</taxon>
        <taxon>Porifera</taxon>
        <taxon>Demospongiae</taxon>
        <taxon>Heteroscleromorpha</taxon>
        <taxon>Haplosclerida</taxon>
        <taxon>Niphatidae</taxon>
        <taxon>Amphimedon</taxon>
    </lineage>
</organism>
<keyword evidence="5 6" id="KW-0472">Membrane</keyword>
<dbReference type="PANTHER" id="PTHR14948:SF25">
    <property type="entry name" value="DUF4190 DOMAIN-CONTAINING PROTEIN"/>
    <property type="match status" value="1"/>
</dbReference>
<dbReference type="EnsemblMetazoa" id="Aqu2.1.37923_001">
    <property type="protein sequence ID" value="Aqu2.1.37923_001"/>
    <property type="gene ID" value="Aqu2.1.37923"/>
</dbReference>
<keyword evidence="8" id="KW-1185">Reference proteome</keyword>
<gene>
    <name evidence="7" type="primary">100634140</name>
</gene>
<evidence type="ECO:0000256" key="3">
    <source>
        <dbReference type="ARBA" id="ARBA00022692"/>
    </source>
</evidence>
<evidence type="ECO:0000313" key="8">
    <source>
        <dbReference type="Proteomes" id="UP000007879"/>
    </source>
</evidence>
<reference evidence="8" key="1">
    <citation type="journal article" date="2010" name="Nature">
        <title>The Amphimedon queenslandica genome and the evolution of animal complexity.</title>
        <authorList>
            <person name="Srivastava M."/>
            <person name="Simakov O."/>
            <person name="Chapman J."/>
            <person name="Fahey B."/>
            <person name="Gauthier M.E."/>
            <person name="Mitros T."/>
            <person name="Richards G.S."/>
            <person name="Conaco C."/>
            <person name="Dacre M."/>
            <person name="Hellsten U."/>
            <person name="Larroux C."/>
            <person name="Putnam N.H."/>
            <person name="Stanke M."/>
            <person name="Adamska M."/>
            <person name="Darling A."/>
            <person name="Degnan S.M."/>
            <person name="Oakley T.H."/>
            <person name="Plachetzki D.C."/>
            <person name="Zhai Y."/>
            <person name="Adamski M."/>
            <person name="Calcino A."/>
            <person name="Cummins S.F."/>
            <person name="Goodstein D.M."/>
            <person name="Harris C."/>
            <person name="Jackson D.J."/>
            <person name="Leys S.P."/>
            <person name="Shu S."/>
            <person name="Woodcroft B.J."/>
            <person name="Vervoort M."/>
            <person name="Kosik K.S."/>
            <person name="Manning G."/>
            <person name="Degnan B.M."/>
            <person name="Rokhsar D.S."/>
        </authorList>
    </citation>
    <scope>NUCLEOTIDE SEQUENCE [LARGE SCALE GENOMIC DNA]</scope>
</reference>
<dbReference type="Proteomes" id="UP000007879">
    <property type="component" value="Unassembled WGS sequence"/>
</dbReference>
<sequence>MEEKQKLKDDVPPSYSALPPKEGYSPVIVVDKPPDYLWLSVFTIACCFWPVSILAILKSIEVRSHIVAGRVEEAKRASRQAKRYNLLSICLNLSMIFMIYAVTILALTPVWILIARGNQTDSNNNDTNYI</sequence>
<dbReference type="InParanoid" id="A0A1X7VD53"/>
<feature type="transmembrane region" description="Helical" evidence="6">
    <location>
        <begin position="36"/>
        <end position="57"/>
    </location>
</feature>
<dbReference type="GO" id="GO:0016020">
    <property type="term" value="C:membrane"/>
    <property type="evidence" value="ECO:0007669"/>
    <property type="project" value="UniProtKB-SubCell"/>
</dbReference>
<dbReference type="PANTHER" id="PTHR14948">
    <property type="entry name" value="NG5"/>
    <property type="match status" value="1"/>
</dbReference>
<dbReference type="AlphaFoldDB" id="A0A1X7VD53"/>
<evidence type="ECO:0000256" key="4">
    <source>
        <dbReference type="ARBA" id="ARBA00022989"/>
    </source>
</evidence>
<reference evidence="7" key="2">
    <citation type="submission" date="2017-05" db="UniProtKB">
        <authorList>
            <consortium name="EnsemblMetazoa"/>
        </authorList>
    </citation>
    <scope>IDENTIFICATION</scope>
</reference>
<protein>
    <submittedName>
        <fullName evidence="7">Uncharacterized protein</fullName>
    </submittedName>
</protein>
<keyword evidence="4 6" id="KW-1133">Transmembrane helix</keyword>
<keyword evidence="3 6" id="KW-0812">Transmembrane</keyword>
<comment type="subcellular location">
    <subcellularLocation>
        <location evidence="1">Membrane</location>
    </subcellularLocation>
</comment>
<dbReference type="KEGG" id="aqu:100634140"/>